<evidence type="ECO:0000313" key="12">
    <source>
        <dbReference type="EMBL" id="EEF47433.1"/>
    </source>
</evidence>
<evidence type="ECO:0000256" key="6">
    <source>
        <dbReference type="ARBA" id="ARBA00047899"/>
    </source>
</evidence>
<dbReference type="PROSITE" id="PS50011">
    <property type="entry name" value="PROTEIN_KINASE_DOM"/>
    <property type="match status" value="1"/>
</dbReference>
<evidence type="ECO:0000256" key="2">
    <source>
        <dbReference type="ARBA" id="ARBA00022679"/>
    </source>
</evidence>
<dbReference type="FunFam" id="1.10.510.10:FF:000095">
    <property type="entry name" value="protein STRUBBELIG-RECEPTOR FAMILY 8"/>
    <property type="match status" value="1"/>
</dbReference>
<dbReference type="InterPro" id="IPR011009">
    <property type="entry name" value="Kinase-like_dom_sf"/>
</dbReference>
<feature type="compositionally biased region" description="Polar residues" evidence="10">
    <location>
        <begin position="8"/>
        <end position="20"/>
    </location>
</feature>
<feature type="region of interest" description="Disordered" evidence="10">
    <location>
        <begin position="1"/>
        <end position="20"/>
    </location>
</feature>
<keyword evidence="3 8" id="KW-0547">Nucleotide-binding</keyword>
<evidence type="ECO:0000256" key="4">
    <source>
        <dbReference type="ARBA" id="ARBA00022777"/>
    </source>
</evidence>
<accession>B9RMB0</accession>
<keyword evidence="9" id="KW-0723">Serine/threonine-protein kinase</keyword>
<feature type="domain" description="Protein kinase" evidence="11">
    <location>
        <begin position="96"/>
        <end position="375"/>
    </location>
</feature>
<dbReference type="CDD" id="cd14066">
    <property type="entry name" value="STKc_IRAK"/>
    <property type="match status" value="1"/>
</dbReference>
<dbReference type="EC" id="2.7.11.1" evidence="1"/>
<dbReference type="FunFam" id="3.30.200.20:FF:000228">
    <property type="entry name" value="Serine/threonine-protein kinase BIK1"/>
    <property type="match status" value="1"/>
</dbReference>
<dbReference type="GO" id="GO:0106310">
    <property type="term" value="F:protein serine kinase activity"/>
    <property type="evidence" value="ECO:0007669"/>
    <property type="project" value="RHEA"/>
</dbReference>
<feature type="binding site" evidence="8">
    <location>
        <position position="132"/>
    </location>
    <ligand>
        <name>ATP</name>
        <dbReference type="ChEBI" id="CHEBI:30616"/>
    </ligand>
</feature>
<comment type="similarity">
    <text evidence="9">Belongs to the protein kinase superfamily.</text>
</comment>
<comment type="catalytic activity">
    <reaction evidence="6">
        <text>L-threonyl-[protein] + ATP = O-phospho-L-threonyl-[protein] + ADP + H(+)</text>
        <dbReference type="Rhea" id="RHEA:46608"/>
        <dbReference type="Rhea" id="RHEA-COMP:11060"/>
        <dbReference type="Rhea" id="RHEA-COMP:11605"/>
        <dbReference type="ChEBI" id="CHEBI:15378"/>
        <dbReference type="ChEBI" id="CHEBI:30013"/>
        <dbReference type="ChEBI" id="CHEBI:30616"/>
        <dbReference type="ChEBI" id="CHEBI:61977"/>
        <dbReference type="ChEBI" id="CHEBI:456216"/>
        <dbReference type="EC" id="2.7.11.1"/>
    </reaction>
</comment>
<dbReference type="InParanoid" id="B9RMB0"/>
<gene>
    <name evidence="12" type="ORF">RCOM_1079010</name>
</gene>
<dbReference type="InterPro" id="IPR050823">
    <property type="entry name" value="Plant_Ser_Thr_Prot_Kinase"/>
</dbReference>
<dbReference type="STRING" id="3988.B9RMB0"/>
<reference evidence="13" key="1">
    <citation type="journal article" date="2010" name="Nat. Biotechnol.">
        <title>Draft genome sequence of the oilseed species Ricinus communis.</title>
        <authorList>
            <person name="Chan A.P."/>
            <person name="Crabtree J."/>
            <person name="Zhao Q."/>
            <person name="Lorenzi H."/>
            <person name="Orvis J."/>
            <person name="Puiu D."/>
            <person name="Melake-Berhan A."/>
            <person name="Jones K.M."/>
            <person name="Redman J."/>
            <person name="Chen G."/>
            <person name="Cahoon E.B."/>
            <person name="Gedil M."/>
            <person name="Stanke M."/>
            <person name="Haas B.J."/>
            <person name="Wortman J.R."/>
            <person name="Fraser-Liggett C.M."/>
            <person name="Ravel J."/>
            <person name="Rabinowicz P.D."/>
        </authorList>
    </citation>
    <scope>NUCLEOTIDE SEQUENCE [LARGE SCALE GENOMIC DNA]</scope>
    <source>
        <strain evidence="13">cv. Hale</strain>
    </source>
</reference>
<evidence type="ECO:0000256" key="10">
    <source>
        <dbReference type="SAM" id="MobiDB-lite"/>
    </source>
</evidence>
<dbReference type="Gene3D" id="1.10.510.10">
    <property type="entry name" value="Transferase(Phosphotransferase) domain 1"/>
    <property type="match status" value="1"/>
</dbReference>
<keyword evidence="4 12" id="KW-0418">Kinase</keyword>
<comment type="catalytic activity">
    <reaction evidence="7">
        <text>L-seryl-[protein] + ATP = O-phospho-L-seryl-[protein] + ADP + H(+)</text>
        <dbReference type="Rhea" id="RHEA:17989"/>
        <dbReference type="Rhea" id="RHEA-COMP:9863"/>
        <dbReference type="Rhea" id="RHEA-COMP:11604"/>
        <dbReference type="ChEBI" id="CHEBI:15378"/>
        <dbReference type="ChEBI" id="CHEBI:29999"/>
        <dbReference type="ChEBI" id="CHEBI:30616"/>
        <dbReference type="ChEBI" id="CHEBI:83421"/>
        <dbReference type="ChEBI" id="CHEBI:456216"/>
        <dbReference type="EC" id="2.7.11.1"/>
    </reaction>
</comment>
<organism evidence="12 13">
    <name type="scientific">Ricinus communis</name>
    <name type="common">Castor bean</name>
    <dbReference type="NCBI Taxonomy" id="3988"/>
    <lineage>
        <taxon>Eukaryota</taxon>
        <taxon>Viridiplantae</taxon>
        <taxon>Streptophyta</taxon>
        <taxon>Embryophyta</taxon>
        <taxon>Tracheophyta</taxon>
        <taxon>Spermatophyta</taxon>
        <taxon>Magnoliopsida</taxon>
        <taxon>eudicotyledons</taxon>
        <taxon>Gunneridae</taxon>
        <taxon>Pentapetalae</taxon>
        <taxon>rosids</taxon>
        <taxon>fabids</taxon>
        <taxon>Malpighiales</taxon>
        <taxon>Euphorbiaceae</taxon>
        <taxon>Acalyphoideae</taxon>
        <taxon>Acalypheae</taxon>
        <taxon>Ricinus</taxon>
    </lineage>
</organism>
<keyword evidence="2 12" id="KW-0808">Transferase</keyword>
<dbReference type="PROSITE" id="PS00108">
    <property type="entry name" value="PROTEIN_KINASE_ST"/>
    <property type="match status" value="1"/>
</dbReference>
<dbReference type="InterPro" id="IPR000719">
    <property type="entry name" value="Prot_kinase_dom"/>
</dbReference>
<dbReference type="PROSITE" id="PS00107">
    <property type="entry name" value="PROTEIN_KINASE_ATP"/>
    <property type="match status" value="1"/>
</dbReference>
<name>B9RMB0_RICCO</name>
<sequence>MGICWSHSAHNPTSDQTNIDRVTAGDTSFVDDSVSGYSATSTNLMTWVSQSSTSFTTIWGGNVSNAMDGFTNGQFVTNPNLRAFSFAQMKAATHNFRRDMVVGKGGFGNVYKGWLKEKVPPGGIRKTAFAIKALNPTSTQGVQEWLAEVNFLGSLSHPNLVKLLGYCSDGGTYFLAYEFMKNGSLNRHLFGIRPLSWDTRLKIAIGTAQGLYYLHTLEKPVIYRDFKSSNILLDELYNSKISDFGLAYVAPLIADSHVTTRVMGTFGYMDPEYIATGHLYVKSDVYSFGVVLVEMLTGLRAIDKKRPTEQRVLVDWIKPHLVSRIKLRNIMDSKLDGRYPLKDALKIAHLAFRCLQHNPQLRPSMKEVAETLEQIEAASVRMAGWNIQSAEQHK</sequence>
<evidence type="ECO:0000256" key="3">
    <source>
        <dbReference type="ARBA" id="ARBA00022741"/>
    </source>
</evidence>
<evidence type="ECO:0000256" key="9">
    <source>
        <dbReference type="RuleBase" id="RU000304"/>
    </source>
</evidence>
<dbReference type="Proteomes" id="UP000008311">
    <property type="component" value="Unassembled WGS sequence"/>
</dbReference>
<dbReference type="AlphaFoldDB" id="B9RMB0"/>
<keyword evidence="5 8" id="KW-0067">ATP-binding</keyword>
<evidence type="ECO:0000256" key="7">
    <source>
        <dbReference type="ARBA" id="ARBA00048679"/>
    </source>
</evidence>
<dbReference type="SUPFAM" id="SSF56112">
    <property type="entry name" value="Protein kinase-like (PK-like)"/>
    <property type="match status" value="1"/>
</dbReference>
<dbReference type="Pfam" id="PF00069">
    <property type="entry name" value="Pkinase"/>
    <property type="match status" value="1"/>
</dbReference>
<protein>
    <recommendedName>
        <fullName evidence="1">non-specific serine/threonine protein kinase</fullName>
        <ecNumber evidence="1">2.7.11.1</ecNumber>
    </recommendedName>
</protein>
<proteinExistence type="inferred from homology"/>
<dbReference type="InterPro" id="IPR008271">
    <property type="entry name" value="Ser/Thr_kinase_AS"/>
</dbReference>
<dbReference type="EMBL" id="EQ973789">
    <property type="protein sequence ID" value="EEF47433.1"/>
    <property type="molecule type" value="Genomic_DNA"/>
</dbReference>
<keyword evidence="13" id="KW-1185">Reference proteome</keyword>
<evidence type="ECO:0000256" key="1">
    <source>
        <dbReference type="ARBA" id="ARBA00012513"/>
    </source>
</evidence>
<evidence type="ECO:0000256" key="5">
    <source>
        <dbReference type="ARBA" id="ARBA00022840"/>
    </source>
</evidence>
<evidence type="ECO:0000313" key="13">
    <source>
        <dbReference type="Proteomes" id="UP000008311"/>
    </source>
</evidence>
<dbReference type="PANTHER" id="PTHR45621">
    <property type="entry name" value="OS01G0588500 PROTEIN-RELATED"/>
    <property type="match status" value="1"/>
</dbReference>
<dbReference type="Gene3D" id="3.30.200.20">
    <property type="entry name" value="Phosphorylase Kinase, domain 1"/>
    <property type="match status" value="1"/>
</dbReference>
<dbReference type="InterPro" id="IPR017441">
    <property type="entry name" value="Protein_kinase_ATP_BS"/>
</dbReference>
<evidence type="ECO:0000259" key="11">
    <source>
        <dbReference type="PROSITE" id="PS50011"/>
    </source>
</evidence>
<dbReference type="GO" id="GO:0005524">
    <property type="term" value="F:ATP binding"/>
    <property type="evidence" value="ECO:0007669"/>
    <property type="project" value="UniProtKB-UniRule"/>
</dbReference>
<dbReference type="eggNOG" id="KOG1187">
    <property type="taxonomic scope" value="Eukaryota"/>
</dbReference>
<dbReference type="GO" id="GO:0004674">
    <property type="term" value="F:protein serine/threonine kinase activity"/>
    <property type="evidence" value="ECO:0007669"/>
    <property type="project" value="UniProtKB-KW"/>
</dbReference>
<evidence type="ECO:0000256" key="8">
    <source>
        <dbReference type="PROSITE-ProRule" id="PRU10141"/>
    </source>
</evidence>